<evidence type="ECO:0000256" key="1">
    <source>
        <dbReference type="SAM" id="MobiDB-lite"/>
    </source>
</evidence>
<protein>
    <submittedName>
        <fullName evidence="2">Uncharacterized protein</fullName>
    </submittedName>
</protein>
<evidence type="ECO:0000313" key="3">
    <source>
        <dbReference type="Proteomes" id="UP001286313"/>
    </source>
</evidence>
<reference evidence="2" key="1">
    <citation type="submission" date="2023-10" db="EMBL/GenBank/DDBJ databases">
        <title>Genome assemblies of two species of porcelain crab, Petrolisthes cinctipes and Petrolisthes manimaculis (Anomura: Porcellanidae).</title>
        <authorList>
            <person name="Angst P."/>
        </authorList>
    </citation>
    <scope>NUCLEOTIDE SEQUENCE</scope>
    <source>
        <strain evidence="2">PB745_01</strain>
        <tissue evidence="2">Gill</tissue>
    </source>
</reference>
<name>A0AAE1BEY0_PETCI</name>
<sequence length="96" mass="9647">MVSTALPKLILPRYRKNGTLPLSFNPMDGVEGGGSGGGGSGTSDPLATVSSDGGGGGGSGGVVVEEGGGIPSCRLYRLRHHTPSRNHRIGGDQKCE</sequence>
<feature type="compositionally biased region" description="Gly residues" evidence="1">
    <location>
        <begin position="30"/>
        <end position="41"/>
    </location>
</feature>
<dbReference type="Proteomes" id="UP001286313">
    <property type="component" value="Unassembled WGS sequence"/>
</dbReference>
<comment type="caution">
    <text evidence="2">The sequence shown here is derived from an EMBL/GenBank/DDBJ whole genome shotgun (WGS) entry which is preliminary data.</text>
</comment>
<feature type="compositionally biased region" description="Gly residues" evidence="1">
    <location>
        <begin position="52"/>
        <end position="63"/>
    </location>
</feature>
<dbReference type="EMBL" id="JAWQEG010009033">
    <property type="protein sequence ID" value="KAK3849260.1"/>
    <property type="molecule type" value="Genomic_DNA"/>
</dbReference>
<accession>A0AAE1BEY0</accession>
<organism evidence="2 3">
    <name type="scientific">Petrolisthes cinctipes</name>
    <name type="common">Flat porcelain crab</name>
    <dbReference type="NCBI Taxonomy" id="88211"/>
    <lineage>
        <taxon>Eukaryota</taxon>
        <taxon>Metazoa</taxon>
        <taxon>Ecdysozoa</taxon>
        <taxon>Arthropoda</taxon>
        <taxon>Crustacea</taxon>
        <taxon>Multicrustacea</taxon>
        <taxon>Malacostraca</taxon>
        <taxon>Eumalacostraca</taxon>
        <taxon>Eucarida</taxon>
        <taxon>Decapoda</taxon>
        <taxon>Pleocyemata</taxon>
        <taxon>Anomura</taxon>
        <taxon>Galatheoidea</taxon>
        <taxon>Porcellanidae</taxon>
        <taxon>Petrolisthes</taxon>
    </lineage>
</organism>
<feature type="region of interest" description="Disordered" evidence="1">
    <location>
        <begin position="20"/>
        <end position="63"/>
    </location>
</feature>
<evidence type="ECO:0000313" key="2">
    <source>
        <dbReference type="EMBL" id="KAK3849260.1"/>
    </source>
</evidence>
<gene>
    <name evidence="2" type="ORF">Pcinc_043980</name>
</gene>
<proteinExistence type="predicted"/>
<keyword evidence="3" id="KW-1185">Reference proteome</keyword>
<dbReference type="AlphaFoldDB" id="A0AAE1BEY0"/>